<feature type="signal peptide" evidence="9">
    <location>
        <begin position="1"/>
        <end position="22"/>
    </location>
</feature>
<reference evidence="10 11" key="1">
    <citation type="submission" date="2020-03" db="EMBL/GenBank/DDBJ databases">
        <title>Genomic Encyclopedia of Type Strains, Phase IV (KMG-IV): sequencing the most valuable type-strain genomes for metagenomic binning, comparative biology and taxonomic classification.</title>
        <authorList>
            <person name="Goeker M."/>
        </authorList>
    </citation>
    <scope>NUCLEOTIDE SEQUENCE [LARGE SCALE GENOMIC DNA]</scope>
    <source>
        <strain evidence="10 11">DSM 7225</strain>
    </source>
</reference>
<dbReference type="EMBL" id="JAATJB010000001">
    <property type="protein sequence ID" value="NJB95877.1"/>
    <property type="molecule type" value="Genomic_DNA"/>
</dbReference>
<dbReference type="Gene3D" id="2.115.10.20">
    <property type="entry name" value="Glycosyl hydrolase domain, family 43"/>
    <property type="match status" value="1"/>
</dbReference>
<evidence type="ECO:0000256" key="6">
    <source>
        <dbReference type="PIRSR" id="PIRSR606710-2"/>
    </source>
</evidence>
<dbReference type="AlphaFoldDB" id="A0A7X5XVL4"/>
<dbReference type="GO" id="GO:0045493">
    <property type="term" value="P:xylan catabolic process"/>
    <property type="evidence" value="ECO:0007669"/>
    <property type="project" value="UniProtKB-KW"/>
</dbReference>
<evidence type="ECO:0000313" key="11">
    <source>
        <dbReference type="Proteomes" id="UP000531251"/>
    </source>
</evidence>
<keyword evidence="5 7" id="KW-0326">Glycosidase</keyword>
<dbReference type="CDD" id="cd18827">
    <property type="entry name" value="GH43_XlnD-like"/>
    <property type="match status" value="1"/>
</dbReference>
<evidence type="ECO:0000256" key="2">
    <source>
        <dbReference type="ARBA" id="ARBA00022651"/>
    </source>
</evidence>
<feature type="compositionally biased region" description="Polar residues" evidence="8">
    <location>
        <begin position="329"/>
        <end position="340"/>
    </location>
</feature>
<gene>
    <name evidence="10" type="ORF">GGR89_000169</name>
</gene>
<dbReference type="GO" id="GO:0004553">
    <property type="term" value="F:hydrolase activity, hydrolyzing O-glycosyl compounds"/>
    <property type="evidence" value="ECO:0007669"/>
    <property type="project" value="InterPro"/>
</dbReference>
<protein>
    <submittedName>
        <fullName evidence="10">Beta-xylosidase</fullName>
    </submittedName>
</protein>
<dbReference type="SUPFAM" id="SSF75005">
    <property type="entry name" value="Arabinanase/levansucrase/invertase"/>
    <property type="match status" value="1"/>
</dbReference>
<keyword evidence="4" id="KW-0119">Carbohydrate metabolism</keyword>
<evidence type="ECO:0000256" key="4">
    <source>
        <dbReference type="ARBA" id="ARBA00023277"/>
    </source>
</evidence>
<name>A0A7X5XVL4_9SPHN</name>
<feature type="region of interest" description="Disordered" evidence="8">
    <location>
        <begin position="329"/>
        <end position="352"/>
    </location>
</feature>
<organism evidence="10 11">
    <name type="scientific">Sphingomonas trueperi</name>
    <dbReference type="NCBI Taxonomy" id="53317"/>
    <lineage>
        <taxon>Bacteria</taxon>
        <taxon>Pseudomonadati</taxon>
        <taxon>Pseudomonadota</taxon>
        <taxon>Alphaproteobacteria</taxon>
        <taxon>Sphingomonadales</taxon>
        <taxon>Sphingomonadaceae</taxon>
        <taxon>Sphingomonas</taxon>
    </lineage>
</organism>
<feature type="chain" id="PRO_5031383689" evidence="9">
    <location>
        <begin position="23"/>
        <end position="352"/>
    </location>
</feature>
<evidence type="ECO:0000256" key="1">
    <source>
        <dbReference type="ARBA" id="ARBA00009865"/>
    </source>
</evidence>
<keyword evidence="2" id="KW-0624">Polysaccharide degradation</keyword>
<evidence type="ECO:0000313" key="10">
    <source>
        <dbReference type="EMBL" id="NJB95877.1"/>
    </source>
</evidence>
<dbReference type="RefSeq" id="WP_125975493.1">
    <property type="nucleotide sequence ID" value="NZ_BAAADY010000008.1"/>
</dbReference>
<dbReference type="InterPro" id="IPR052176">
    <property type="entry name" value="Glycosyl_Hydrlase_43_Enz"/>
</dbReference>
<evidence type="ECO:0000256" key="8">
    <source>
        <dbReference type="SAM" id="MobiDB-lite"/>
    </source>
</evidence>
<keyword evidence="3 7" id="KW-0378">Hydrolase</keyword>
<accession>A0A7X5XVL4</accession>
<keyword evidence="9" id="KW-0732">Signal</keyword>
<sequence length="352" mass="39741">MRTKLRRALALLALMAPLAASASNPIVRGWYADPEIRVFAGQYWIYPTYSADDGAPDRTRRFTPAQEEARKRKTVRPSYAYQTFFNAFSSPDLVHWTKHSHVLDVTRISWAAYAIWAPSVIEAQGRYYMFFSANDIQSDKEQGGIGLAVSDKPGGPFRDALGKPLIGGFHNGAQPIDPFVFRDTDGQVYLYYGGWRHCNVVRLSKDLRRVLPYPDGSTWKEITPPGYVEGSFVIKRKGIYYLMWSEGEWTGSDYRVAYATGPSPTGPFTPRGTILQEDPKIARGAGHHSVVNVPGTDRWYIAYHRRPLADQQGEHRELAIDRMTFNPDGSIQPVTLTNQGVAPEPLRRTRRN</sequence>
<proteinExistence type="inferred from homology"/>
<dbReference type="PANTHER" id="PTHR43772">
    <property type="entry name" value="ENDO-1,4-BETA-XYLANASE"/>
    <property type="match status" value="1"/>
</dbReference>
<dbReference type="Proteomes" id="UP000531251">
    <property type="component" value="Unassembled WGS sequence"/>
</dbReference>
<dbReference type="InterPro" id="IPR023296">
    <property type="entry name" value="Glyco_hydro_beta-prop_sf"/>
</dbReference>
<comment type="similarity">
    <text evidence="1 7">Belongs to the glycosyl hydrolase 43 family.</text>
</comment>
<comment type="caution">
    <text evidence="10">The sequence shown here is derived from an EMBL/GenBank/DDBJ whole genome shotgun (WGS) entry which is preliminary data.</text>
</comment>
<evidence type="ECO:0000256" key="5">
    <source>
        <dbReference type="ARBA" id="ARBA00023295"/>
    </source>
</evidence>
<dbReference type="PANTHER" id="PTHR43772:SF2">
    <property type="entry name" value="PUTATIVE (AFU_ORTHOLOGUE AFUA_2G04480)-RELATED"/>
    <property type="match status" value="1"/>
</dbReference>
<dbReference type="InterPro" id="IPR006710">
    <property type="entry name" value="Glyco_hydro_43"/>
</dbReference>
<evidence type="ECO:0000256" key="7">
    <source>
        <dbReference type="RuleBase" id="RU361187"/>
    </source>
</evidence>
<evidence type="ECO:0000256" key="9">
    <source>
        <dbReference type="SAM" id="SignalP"/>
    </source>
</evidence>
<dbReference type="Pfam" id="PF04616">
    <property type="entry name" value="Glyco_hydro_43"/>
    <property type="match status" value="1"/>
</dbReference>
<keyword evidence="11" id="KW-1185">Reference proteome</keyword>
<keyword evidence="2" id="KW-0858">Xylan degradation</keyword>
<feature type="site" description="Important for catalytic activity, responsible for pKa modulation of the active site Glu and correct orientation of both the proton donor and substrate" evidence="6">
    <location>
        <position position="177"/>
    </location>
</feature>
<evidence type="ECO:0000256" key="3">
    <source>
        <dbReference type="ARBA" id="ARBA00022801"/>
    </source>
</evidence>